<feature type="signal peptide" evidence="12">
    <location>
        <begin position="1"/>
        <end position="23"/>
    </location>
</feature>
<dbReference type="PANTHER" id="PTHR10680">
    <property type="entry name" value="PEPTIDYL-GLYCINE ALPHA-AMIDATING MONOOXYGENASE"/>
    <property type="match status" value="1"/>
</dbReference>
<evidence type="ECO:0000256" key="3">
    <source>
        <dbReference type="ARBA" id="ARBA00022729"/>
    </source>
</evidence>
<dbReference type="GO" id="GO:0006518">
    <property type="term" value="P:peptide metabolic process"/>
    <property type="evidence" value="ECO:0007669"/>
    <property type="project" value="InterPro"/>
</dbReference>
<evidence type="ECO:0000313" key="14">
    <source>
        <dbReference type="RefSeq" id="XP_026288494.1"/>
    </source>
</evidence>
<dbReference type="AlphaFoldDB" id="A0A6J1T4H6"/>
<evidence type="ECO:0000256" key="7">
    <source>
        <dbReference type="ARBA" id="ARBA00023239"/>
    </source>
</evidence>
<reference evidence="14" key="1">
    <citation type="submission" date="2025-08" db="UniProtKB">
        <authorList>
            <consortium name="RefSeq"/>
        </authorList>
    </citation>
    <scope>IDENTIFICATION</scope>
    <source>
        <tissue evidence="14">Whole organism</tissue>
    </source>
</reference>
<evidence type="ECO:0000256" key="8">
    <source>
        <dbReference type="PIRSR" id="PIRSR600720-1"/>
    </source>
</evidence>
<dbReference type="GO" id="GO:0005576">
    <property type="term" value="C:extracellular region"/>
    <property type="evidence" value="ECO:0007669"/>
    <property type="project" value="TreeGrafter"/>
</dbReference>
<dbReference type="PANTHER" id="PTHR10680:SF37">
    <property type="entry name" value="PEPTIDYL-ALPHA-HYDROXYGLYCINE ALPHA-AMIDATING LYASE 2"/>
    <property type="match status" value="1"/>
</dbReference>
<protein>
    <recommendedName>
        <fullName evidence="1">peptidylamidoglycolate lyase</fullName>
        <ecNumber evidence="1">4.3.2.5</ecNumber>
    </recommendedName>
</protein>
<evidence type="ECO:0000256" key="11">
    <source>
        <dbReference type="PROSITE-ProRule" id="PRU00504"/>
    </source>
</evidence>
<evidence type="ECO:0000256" key="4">
    <source>
        <dbReference type="ARBA" id="ARBA00022737"/>
    </source>
</evidence>
<dbReference type="RefSeq" id="XP_026288494.1">
    <property type="nucleotide sequence ID" value="XM_026432709.2"/>
</dbReference>
<dbReference type="InterPro" id="IPR011042">
    <property type="entry name" value="6-blade_b-propeller_TolB-like"/>
</dbReference>
<evidence type="ECO:0000256" key="12">
    <source>
        <dbReference type="SAM" id="SignalP"/>
    </source>
</evidence>
<dbReference type="GO" id="GO:0046872">
    <property type="term" value="F:metal ion binding"/>
    <property type="evidence" value="ECO:0007669"/>
    <property type="project" value="UniProtKB-KW"/>
</dbReference>
<dbReference type="GO" id="GO:0016020">
    <property type="term" value="C:membrane"/>
    <property type="evidence" value="ECO:0007669"/>
    <property type="project" value="InterPro"/>
</dbReference>
<feature type="binding site" evidence="8">
    <location>
        <position position="115"/>
    </location>
    <ligand>
        <name>a protein</name>
        <dbReference type="ChEBI" id="CHEBI:16541"/>
    </ligand>
    <ligandPart>
        <name>C-terminal Xaa-(2S)-2-hydroxyglycine residue</name>
        <dbReference type="ChEBI" id="CHEBI:142768"/>
    </ligandPart>
</feature>
<feature type="repeat" description="NHL" evidence="11">
    <location>
        <begin position="206"/>
        <end position="245"/>
    </location>
</feature>
<dbReference type="Gene3D" id="2.120.10.30">
    <property type="entry name" value="TolB, C-terminal domain"/>
    <property type="match status" value="1"/>
</dbReference>
<feature type="binding site" evidence="8">
    <location>
        <position position="234"/>
    </location>
    <ligand>
        <name>a protein</name>
        <dbReference type="ChEBI" id="CHEBI:16541"/>
    </ligand>
    <ligandPart>
        <name>C-terminal Xaa-(2S)-2-hydroxyglycine residue</name>
        <dbReference type="ChEBI" id="CHEBI:142768"/>
    </ligandPart>
</feature>
<evidence type="ECO:0000256" key="10">
    <source>
        <dbReference type="PIRSR" id="PIRSR600720-3"/>
    </source>
</evidence>
<keyword evidence="7 14" id="KW-0456">Lyase</keyword>
<keyword evidence="3 12" id="KW-0732">Signal</keyword>
<evidence type="ECO:0000256" key="9">
    <source>
        <dbReference type="PIRSR" id="PIRSR600720-2"/>
    </source>
</evidence>
<dbReference type="SUPFAM" id="SSF101898">
    <property type="entry name" value="NHL repeat"/>
    <property type="match status" value="1"/>
</dbReference>
<feature type="chain" id="PRO_5027062232" description="peptidylamidoglycolate lyase" evidence="12">
    <location>
        <begin position="24"/>
        <end position="391"/>
    </location>
</feature>
<keyword evidence="13" id="KW-1185">Reference proteome</keyword>
<dbReference type="CTD" id="37746"/>
<feature type="binding site" evidence="9">
    <location>
        <position position="361"/>
    </location>
    <ligand>
        <name>Zn(2+)</name>
        <dbReference type="ChEBI" id="CHEBI:29105"/>
        <note>catalytic</note>
    </ligand>
</feature>
<dbReference type="KEGG" id="foc:113213595"/>
<dbReference type="Proteomes" id="UP000504606">
    <property type="component" value="Unplaced"/>
</dbReference>
<feature type="binding site" evidence="9">
    <location>
        <position position="102"/>
    </location>
    <ligand>
        <name>Ca(2+)</name>
        <dbReference type="ChEBI" id="CHEBI:29108"/>
        <note>structural</note>
    </ligand>
</feature>
<sequence>MARRRRWGLGAGLAAPLLPLALALLLLAARDATEARSINHVHDLSSELYSEIRELMQRALHQRDEAVPCLAELGAAPAPAHPRLVPSWPLHGPPPLGQVAGVAVALNGFPVVFHRGARVFDSKSFNDSHHFQFVDEGPIPEDTVLTLDPDNGDVLTGWGRDLFFMPHSITIDNRGNTWLTDVALHQVFKFAPGSTKPNLTLGQEFTPGPGKHQLCMPTDVAVASTGEVFVADGYCNARVLKFDPSGVLLRLYPQGNDLQLQVPHSVALLERLDMVCVADRENMRVVCPSAELRAQPAPGPPATVKAEDLGRVFAIAAYGDYLYAVNGYTADNIRVGGFTLDPASESLIDRWGPPQGMSNPHSVAVSPDGSALYVAEIGPNRVWKFNLPQAL</sequence>
<keyword evidence="9" id="KW-0106">Calcium</keyword>
<proteinExistence type="predicted"/>
<keyword evidence="2 9" id="KW-0479">Metal-binding</keyword>
<gene>
    <name evidence="14" type="primary">LOC113213595</name>
</gene>
<dbReference type="InterPro" id="IPR000720">
    <property type="entry name" value="PHM/PAL"/>
</dbReference>
<evidence type="ECO:0000256" key="6">
    <source>
        <dbReference type="ARBA" id="ARBA00023180"/>
    </source>
</evidence>
<feature type="disulfide bond" evidence="10">
    <location>
        <begin position="276"/>
        <end position="287"/>
    </location>
</feature>
<dbReference type="InterPro" id="IPR001258">
    <property type="entry name" value="NHL_repeat"/>
</dbReference>
<dbReference type="OrthoDB" id="10018185at2759"/>
<evidence type="ECO:0000256" key="1">
    <source>
        <dbReference type="ARBA" id="ARBA00012343"/>
    </source>
</evidence>
<feature type="binding site" evidence="8">
    <location>
        <position position="280"/>
    </location>
    <ligand>
        <name>a protein</name>
        <dbReference type="ChEBI" id="CHEBI:16541"/>
    </ligand>
    <ligandPart>
        <name>C-terminal Xaa-(2S)-2-hydroxyglycine residue</name>
        <dbReference type="ChEBI" id="CHEBI:142768"/>
    </ligandPart>
</feature>
<comment type="cofactor">
    <cofactor evidence="9">
        <name>Zn(2+)</name>
        <dbReference type="ChEBI" id="CHEBI:29105"/>
    </cofactor>
    <text evidence="9">Binds one Zn(2+) ion per subunit.</text>
</comment>
<accession>A0A6J1T4H6</accession>
<dbReference type="PROSITE" id="PS51125">
    <property type="entry name" value="NHL"/>
    <property type="match status" value="1"/>
</dbReference>
<dbReference type="EC" id="4.3.2.5" evidence="1"/>
<dbReference type="PRINTS" id="PR00790">
    <property type="entry name" value="PAMONOXGNASE"/>
</dbReference>
<evidence type="ECO:0000313" key="13">
    <source>
        <dbReference type="Proteomes" id="UP000504606"/>
    </source>
</evidence>
<evidence type="ECO:0000256" key="5">
    <source>
        <dbReference type="ARBA" id="ARBA00023157"/>
    </source>
</evidence>
<keyword evidence="4" id="KW-0677">Repeat</keyword>
<organism evidence="13 14">
    <name type="scientific">Frankliniella occidentalis</name>
    <name type="common">Western flower thrips</name>
    <name type="synonym">Euthrips occidentalis</name>
    <dbReference type="NCBI Taxonomy" id="133901"/>
    <lineage>
        <taxon>Eukaryota</taxon>
        <taxon>Metazoa</taxon>
        <taxon>Ecdysozoa</taxon>
        <taxon>Arthropoda</taxon>
        <taxon>Hexapoda</taxon>
        <taxon>Insecta</taxon>
        <taxon>Pterygota</taxon>
        <taxon>Neoptera</taxon>
        <taxon>Paraneoptera</taxon>
        <taxon>Thysanoptera</taxon>
        <taxon>Terebrantia</taxon>
        <taxon>Thripoidea</taxon>
        <taxon>Thripidae</taxon>
        <taxon>Frankliniella</taxon>
    </lineage>
</organism>
<name>A0A6J1T4H6_FRAOC</name>
<keyword evidence="9" id="KW-0862">Zinc</keyword>
<dbReference type="CDD" id="cd14958">
    <property type="entry name" value="NHL_PAL_like"/>
    <property type="match status" value="1"/>
</dbReference>
<keyword evidence="6" id="KW-0325">Glycoprotein</keyword>
<dbReference type="Pfam" id="PF01436">
    <property type="entry name" value="NHL"/>
    <property type="match status" value="1"/>
</dbReference>
<feature type="binding site" evidence="9">
    <location>
        <position position="264"/>
    </location>
    <ligand>
        <name>Zn(2+)</name>
        <dbReference type="ChEBI" id="CHEBI:29105"/>
        <note>catalytic</note>
    </ligand>
</feature>
<feature type="disulfide bond" evidence="10">
    <location>
        <begin position="215"/>
        <end position="235"/>
    </location>
</feature>
<dbReference type="GO" id="GO:0004598">
    <property type="term" value="F:peptidylamidoglycolate lyase activity"/>
    <property type="evidence" value="ECO:0007669"/>
    <property type="project" value="UniProtKB-EC"/>
</dbReference>
<feature type="binding site" evidence="9">
    <location>
        <position position="167"/>
    </location>
    <ligand>
        <name>Zn(2+)</name>
        <dbReference type="ChEBI" id="CHEBI:29105"/>
        <note>catalytic</note>
    </ligand>
</feature>
<dbReference type="GeneID" id="113213595"/>
<keyword evidence="5 10" id="KW-1015">Disulfide bond</keyword>
<evidence type="ECO:0000256" key="2">
    <source>
        <dbReference type="ARBA" id="ARBA00022723"/>
    </source>
</evidence>